<dbReference type="Gene3D" id="2.60.120.1130">
    <property type="match status" value="1"/>
</dbReference>
<feature type="domain" description="Transglutaminase-like" evidence="1">
    <location>
        <begin position="326"/>
        <end position="429"/>
    </location>
</feature>
<gene>
    <name evidence="3" type="ORF">ACFFVK_01515</name>
</gene>
<protein>
    <submittedName>
        <fullName evidence="3">DUF3857 domain-containing protein</fullName>
    </submittedName>
</protein>
<dbReference type="EMBL" id="JBHMFE010000007">
    <property type="protein sequence ID" value="MFB9107242.1"/>
    <property type="molecule type" value="Genomic_DNA"/>
</dbReference>
<dbReference type="SUPFAM" id="SSF54001">
    <property type="entry name" value="Cysteine proteinases"/>
    <property type="match status" value="1"/>
</dbReference>
<feature type="domain" description="DUF3857" evidence="2">
    <location>
        <begin position="71"/>
        <end position="207"/>
    </location>
</feature>
<dbReference type="RefSeq" id="WP_278011294.1">
    <property type="nucleotide sequence ID" value="NZ_CP121112.1"/>
</dbReference>
<keyword evidence="4" id="KW-1185">Reference proteome</keyword>
<evidence type="ECO:0000259" key="1">
    <source>
        <dbReference type="Pfam" id="PF01841"/>
    </source>
</evidence>
<dbReference type="Gene3D" id="2.60.40.3140">
    <property type="match status" value="1"/>
</dbReference>
<evidence type="ECO:0000313" key="4">
    <source>
        <dbReference type="Proteomes" id="UP001589562"/>
    </source>
</evidence>
<dbReference type="Proteomes" id="UP001589562">
    <property type="component" value="Unassembled WGS sequence"/>
</dbReference>
<evidence type="ECO:0000259" key="2">
    <source>
        <dbReference type="Pfam" id="PF12969"/>
    </source>
</evidence>
<organism evidence="3 4">
    <name type="scientific">Flavobacterium gyeonganense</name>
    <dbReference type="NCBI Taxonomy" id="1310418"/>
    <lineage>
        <taxon>Bacteria</taxon>
        <taxon>Pseudomonadati</taxon>
        <taxon>Bacteroidota</taxon>
        <taxon>Flavobacteriia</taxon>
        <taxon>Flavobacteriales</taxon>
        <taxon>Flavobacteriaceae</taxon>
        <taxon>Flavobacterium</taxon>
    </lineage>
</organism>
<reference evidence="3 4" key="1">
    <citation type="submission" date="2024-09" db="EMBL/GenBank/DDBJ databases">
        <authorList>
            <person name="Sun Q."/>
            <person name="Mori K."/>
        </authorList>
    </citation>
    <scope>NUCLEOTIDE SEQUENCE [LARGE SCALE GENOMIC DNA]</scope>
    <source>
        <strain evidence="3 4">CECT 8365</strain>
    </source>
</reference>
<evidence type="ECO:0000313" key="3">
    <source>
        <dbReference type="EMBL" id="MFB9107242.1"/>
    </source>
</evidence>
<dbReference type="InterPro" id="IPR038765">
    <property type="entry name" value="Papain-like_cys_pep_sf"/>
</dbReference>
<sequence>MKFIKFFSFLVVFFILSKTTAQEFKLGKVSIAELEQKMHPKDSSAAAAILYKKGTATIEYNQQDGFVLITHVEARIKIYKKEGYDWANQSVVYYNASNDSREKVDFSDVCTFNLVNGKIEKTKLKSDGIFNEEVNKYRSRKKIAMPNVKEGSVLEYSYTIRTSNITMMRDWAFQTSIPVNYSKYVTYIPEYYIFNVRQKGYVFPKVNAEKNNKSILINSKERYSAGGFAGPIKTEFSQNKIDYVEAETTYIAEDLPAMKEESFVNNIDNYTSSLEQELSIVKFPNSPIKTFSTNWNSVAKTIYEYDDFGPELNKTGYFEDDLKALLAGVTNPEEKILIILNHVKSNVKWNEYYGYSCDKGVRKAYQEKSGNIAEINLMLTAMLRHSGLTANPVLVSTRSNGVALFPNRTAYNYVIAAVETENGYILLDASDKFSIPNVLPLRTLNWQGRLIRKDGTSQEIDLMPKKASNDIVFLTYNIDPEGKVTGQARRQCTDYNAMITRKNIFSTKEDEYLEKLENKNNKIEISDYSKTNEKEILKPIIETYSFTGNNLCEVIGGKIYVSPMLFFSTEKNPFNQETREYPVDFGFPFMDKYNITIKIPDGYAVETLPAPAAMTMQDNLGSFKFNIAANENTLQMVISHQINEAIVSTQQYEMLKDYYKAMIAKESEKIVLKKI</sequence>
<dbReference type="InterPro" id="IPR024618">
    <property type="entry name" value="DUF3857"/>
</dbReference>
<proteinExistence type="predicted"/>
<dbReference type="InterPro" id="IPR002931">
    <property type="entry name" value="Transglutaminase-like"/>
</dbReference>
<dbReference type="Pfam" id="PF12969">
    <property type="entry name" value="DUF3857"/>
    <property type="match status" value="1"/>
</dbReference>
<comment type="caution">
    <text evidence="3">The sequence shown here is derived from an EMBL/GenBank/DDBJ whole genome shotgun (WGS) entry which is preliminary data.</text>
</comment>
<name>A0ABV5H5V0_9FLAO</name>
<dbReference type="Gene3D" id="3.10.620.30">
    <property type="match status" value="1"/>
</dbReference>
<accession>A0ABV5H5V0</accession>
<dbReference type="Pfam" id="PF01841">
    <property type="entry name" value="Transglut_core"/>
    <property type="match status" value="1"/>
</dbReference>